<proteinExistence type="predicted"/>
<feature type="region of interest" description="Disordered" evidence="1">
    <location>
        <begin position="1"/>
        <end position="20"/>
    </location>
</feature>
<feature type="region of interest" description="Disordered" evidence="1">
    <location>
        <begin position="35"/>
        <end position="59"/>
    </location>
</feature>
<comment type="caution">
    <text evidence="2">The sequence shown here is derived from an EMBL/GenBank/DDBJ whole genome shotgun (WGS) entry which is preliminary data.</text>
</comment>
<gene>
    <name evidence="2" type="ORF">DBV15_07918</name>
</gene>
<dbReference type="AlphaFoldDB" id="A0A4S2JR58"/>
<dbReference type="Proteomes" id="UP000310200">
    <property type="component" value="Unassembled WGS sequence"/>
</dbReference>
<dbReference type="EMBL" id="QBLH01003567">
    <property type="protein sequence ID" value="TGZ37309.1"/>
    <property type="molecule type" value="Genomic_DNA"/>
</dbReference>
<evidence type="ECO:0000256" key="1">
    <source>
        <dbReference type="SAM" id="MobiDB-lite"/>
    </source>
</evidence>
<protein>
    <submittedName>
        <fullName evidence="2">Uncharacterized protein</fullName>
    </submittedName>
</protein>
<sequence>MIPRIIGANRPLGETAPPWTGTESARLAPKCIASRPASTDMQDSGVDGPHTTGMHRTSYRLPYSAPPDRLDYDRNLSLSLLVIIRIRGTNIKLRNFSERSSVFFGYVMRDILTYGMTWKKHTPVGRKLPLFEITKTAFNKAEYEAFDLIALHSHPIFETPSTIFEKWPSSLSRAISVCPFARLVQ</sequence>
<name>A0A4S2JR58_9HYME</name>
<evidence type="ECO:0000313" key="3">
    <source>
        <dbReference type="Proteomes" id="UP000310200"/>
    </source>
</evidence>
<accession>A0A4S2JR58</accession>
<keyword evidence="3" id="KW-1185">Reference proteome</keyword>
<reference evidence="2 3" key="1">
    <citation type="journal article" date="2019" name="Philos. Trans. R. Soc. Lond., B, Biol. Sci.">
        <title>Ant behaviour and brain gene expression of defending hosts depend on the ecological success of the intruding social parasite.</title>
        <authorList>
            <person name="Kaur R."/>
            <person name="Stoldt M."/>
            <person name="Jongepier E."/>
            <person name="Feldmeyer B."/>
            <person name="Menzel F."/>
            <person name="Bornberg-Bauer E."/>
            <person name="Foitzik S."/>
        </authorList>
    </citation>
    <scope>NUCLEOTIDE SEQUENCE [LARGE SCALE GENOMIC DNA]</scope>
    <source>
        <tissue evidence="2">Whole body</tissue>
    </source>
</reference>
<evidence type="ECO:0000313" key="2">
    <source>
        <dbReference type="EMBL" id="TGZ37309.1"/>
    </source>
</evidence>
<organism evidence="2 3">
    <name type="scientific">Temnothorax longispinosus</name>
    <dbReference type="NCBI Taxonomy" id="300112"/>
    <lineage>
        <taxon>Eukaryota</taxon>
        <taxon>Metazoa</taxon>
        <taxon>Ecdysozoa</taxon>
        <taxon>Arthropoda</taxon>
        <taxon>Hexapoda</taxon>
        <taxon>Insecta</taxon>
        <taxon>Pterygota</taxon>
        <taxon>Neoptera</taxon>
        <taxon>Endopterygota</taxon>
        <taxon>Hymenoptera</taxon>
        <taxon>Apocrita</taxon>
        <taxon>Aculeata</taxon>
        <taxon>Formicoidea</taxon>
        <taxon>Formicidae</taxon>
        <taxon>Myrmicinae</taxon>
        <taxon>Temnothorax</taxon>
    </lineage>
</organism>